<accession>A0ABN2T370</accession>
<dbReference type="InterPro" id="IPR041920">
    <property type="entry name" value="ROS/MUCR_sf"/>
</dbReference>
<dbReference type="Pfam" id="PF05443">
    <property type="entry name" value="ROS_MUCR"/>
    <property type="match status" value="1"/>
</dbReference>
<evidence type="ECO:0008006" key="5">
    <source>
        <dbReference type="Google" id="ProtNLM"/>
    </source>
</evidence>
<feature type="region of interest" description="Disordered" evidence="2">
    <location>
        <begin position="182"/>
        <end position="216"/>
    </location>
</feature>
<gene>
    <name evidence="3" type="ORF">GCM10009755_01120</name>
</gene>
<protein>
    <recommendedName>
        <fullName evidence="5">ROS/MUCR transcriptional regulator protein</fullName>
    </recommendedName>
</protein>
<keyword evidence="4" id="KW-1185">Reference proteome</keyword>
<feature type="compositionally biased region" description="Gly residues" evidence="2">
    <location>
        <begin position="207"/>
        <end position="216"/>
    </location>
</feature>
<comment type="caution">
    <text evidence="3">The sequence shown here is derived from an EMBL/GenBank/DDBJ whole genome shotgun (WGS) entry which is preliminary data.</text>
</comment>
<reference evidence="3 4" key="1">
    <citation type="journal article" date="2019" name="Int. J. Syst. Evol. Microbiol.">
        <title>The Global Catalogue of Microorganisms (GCM) 10K type strain sequencing project: providing services to taxonomists for standard genome sequencing and annotation.</title>
        <authorList>
            <consortium name="The Broad Institute Genomics Platform"/>
            <consortium name="The Broad Institute Genome Sequencing Center for Infectious Disease"/>
            <person name="Wu L."/>
            <person name="Ma J."/>
        </authorList>
    </citation>
    <scope>NUCLEOTIDE SEQUENCE [LARGE SCALE GENOMIC DNA]</scope>
    <source>
        <strain evidence="3 4">JCM 14546</strain>
    </source>
</reference>
<organism evidence="3 4">
    <name type="scientific">Brevibacterium samyangense</name>
    <dbReference type="NCBI Taxonomy" id="366888"/>
    <lineage>
        <taxon>Bacteria</taxon>
        <taxon>Bacillati</taxon>
        <taxon>Actinomycetota</taxon>
        <taxon>Actinomycetes</taxon>
        <taxon>Micrococcales</taxon>
        <taxon>Brevibacteriaceae</taxon>
        <taxon>Brevibacterium</taxon>
    </lineage>
</organism>
<evidence type="ECO:0000256" key="2">
    <source>
        <dbReference type="SAM" id="MobiDB-lite"/>
    </source>
</evidence>
<sequence length="216" mass="24052">MSRRKGPVGPADEHLLECLECGRRFRHLTSHLRISHDMGPVEYRREHGLPDTVPLVSPKIRESISERMRTPEHLAKLAEARAQYRRPARPPLTTDDEVAGSMPPWTDIAEWTQAARALIDAGVRTKASLARLYGVSPAAVSHRLRRYPADGDYEPCHMDGCTSPAYTRGYCTAHYQQVNRAEKAERRRTTVTGLHGNRRGGPRGHRPGGGGHLTAA</sequence>
<feature type="compositionally biased region" description="Basic residues" evidence="2">
    <location>
        <begin position="196"/>
        <end position="206"/>
    </location>
</feature>
<name>A0ABN2T370_9MICO</name>
<dbReference type="RefSeq" id="WP_344305951.1">
    <property type="nucleotide sequence ID" value="NZ_BAAANO010000002.1"/>
</dbReference>
<evidence type="ECO:0000256" key="1">
    <source>
        <dbReference type="ARBA" id="ARBA00007031"/>
    </source>
</evidence>
<proteinExistence type="inferred from homology"/>
<evidence type="ECO:0000313" key="4">
    <source>
        <dbReference type="Proteomes" id="UP001500755"/>
    </source>
</evidence>
<comment type="similarity">
    <text evidence="1">Belongs to the ros/MucR family.</text>
</comment>
<dbReference type="EMBL" id="BAAANO010000002">
    <property type="protein sequence ID" value="GAA1997776.1"/>
    <property type="molecule type" value="Genomic_DNA"/>
</dbReference>
<evidence type="ECO:0000313" key="3">
    <source>
        <dbReference type="EMBL" id="GAA1997776.1"/>
    </source>
</evidence>
<dbReference type="Proteomes" id="UP001500755">
    <property type="component" value="Unassembled WGS sequence"/>
</dbReference>
<dbReference type="Gene3D" id="1.10.10.1550">
    <property type="entry name" value="ROS/MUCR transcriptional regulator protein"/>
    <property type="match status" value="1"/>
</dbReference>
<dbReference type="InterPro" id="IPR008807">
    <property type="entry name" value="ROS_MUCR"/>
</dbReference>